<feature type="compositionally biased region" description="Low complexity" evidence="1">
    <location>
        <begin position="207"/>
        <end position="230"/>
    </location>
</feature>
<feature type="region of interest" description="Disordered" evidence="1">
    <location>
        <begin position="207"/>
        <end position="294"/>
    </location>
</feature>
<reference evidence="3" key="1">
    <citation type="submission" date="2025-08" db="UniProtKB">
        <authorList>
            <consortium name="RefSeq"/>
        </authorList>
    </citation>
    <scope>IDENTIFICATION</scope>
    <source>
        <tissue evidence="3">Skeletal muscle</tissue>
    </source>
</reference>
<feature type="region of interest" description="Disordered" evidence="1">
    <location>
        <begin position="149"/>
        <end position="185"/>
    </location>
</feature>
<dbReference type="Proteomes" id="UP000504617">
    <property type="component" value="Unplaced"/>
</dbReference>
<dbReference type="OrthoDB" id="2390104at2759"/>
<evidence type="ECO:0000313" key="3">
    <source>
        <dbReference type="RefSeq" id="XP_013926842.1"/>
    </source>
</evidence>
<keyword evidence="2" id="KW-1185">Reference proteome</keyword>
<evidence type="ECO:0000313" key="2">
    <source>
        <dbReference type="Proteomes" id="UP000504617"/>
    </source>
</evidence>
<dbReference type="RefSeq" id="XP_013926842.1">
    <property type="nucleotide sequence ID" value="XM_014071367.1"/>
</dbReference>
<dbReference type="GeneID" id="106552960"/>
<accession>A0A6I9YRB6</accession>
<dbReference type="AlphaFoldDB" id="A0A6I9YRB6"/>
<feature type="compositionally biased region" description="Gly residues" evidence="1">
    <location>
        <begin position="249"/>
        <end position="261"/>
    </location>
</feature>
<gene>
    <name evidence="3" type="primary">LOC106552960</name>
</gene>
<feature type="compositionally biased region" description="Polar residues" evidence="1">
    <location>
        <begin position="151"/>
        <end position="185"/>
    </location>
</feature>
<protein>
    <submittedName>
        <fullName evidence="3">Polyhomeotic-like protein 2</fullName>
    </submittedName>
</protein>
<organism evidence="2 3">
    <name type="scientific">Thamnophis sirtalis</name>
    <dbReference type="NCBI Taxonomy" id="35019"/>
    <lineage>
        <taxon>Eukaryota</taxon>
        <taxon>Metazoa</taxon>
        <taxon>Chordata</taxon>
        <taxon>Craniata</taxon>
        <taxon>Vertebrata</taxon>
        <taxon>Euteleostomi</taxon>
        <taxon>Lepidosauria</taxon>
        <taxon>Squamata</taxon>
        <taxon>Bifurcata</taxon>
        <taxon>Unidentata</taxon>
        <taxon>Episquamata</taxon>
        <taxon>Toxicofera</taxon>
        <taxon>Serpentes</taxon>
        <taxon>Colubroidea</taxon>
        <taxon>Colubridae</taxon>
        <taxon>Natricinae</taxon>
        <taxon>Thamnophis</taxon>
    </lineage>
</organism>
<evidence type="ECO:0000256" key="1">
    <source>
        <dbReference type="SAM" id="MobiDB-lite"/>
    </source>
</evidence>
<dbReference type="KEGG" id="tsr:106552960"/>
<proteinExistence type="predicted"/>
<name>A0A6I9YRB6_9SAUR</name>
<sequence length="322" mass="32481">MAVIQQALHRQPNTAAQYLQQMYAAQQQHLMLQTAALQQQHLGNSQLQNLAAIQQASLAANRQGVSPSSNGATQTPTQQPTINLATSPAAAQLINRAQSANSAAATASGIAQQAVILGNTSSPALSASQAQMYLRAQMLIFTPTVAAVQPEGTSSSGMQPPTTTAPQVQSPALRTQQAVSQALSSPVGQALAPPAAPVAIKPALNNGSHSSSFASSSSSSSPSPVAAQAKGAKEGGQELLSEPLRKGEAGGAGGGSGGGNGTEAALDGRGSSAPNRTGPPATPHPLIAPDSENSFVRPTVGQKPAVMWGESTFWPPLADLSV</sequence>